<feature type="transmembrane region" description="Helical" evidence="1">
    <location>
        <begin position="412"/>
        <end position="431"/>
    </location>
</feature>
<feature type="transmembrane region" description="Helical" evidence="1">
    <location>
        <begin position="574"/>
        <end position="595"/>
    </location>
</feature>
<feature type="transmembrane region" description="Helical" evidence="1">
    <location>
        <begin position="363"/>
        <end position="385"/>
    </location>
</feature>
<feature type="transmembrane region" description="Helical" evidence="1">
    <location>
        <begin position="165"/>
        <end position="185"/>
    </location>
</feature>
<sequence>MILKFTRDHLLLFFDIWWIGFVALSYSGFNALYILTIVGFISIVLVPGTLTIGALRLSHLNVWMYISVAAAFSVLELILVGLFANLVLPYLGIERPLDTGPLLCVLTLLVGILASVNWVRMKGETISIELFKGWGPRDSILAFSPVLFVIMSVVGASVLNAGGSGAIILTMLIGIAIYSAVLLYYSRKVGAEVIPTALFFIGLSLLLMTSLRGYSIVGHDIQNEFRVFELAQSAGIWTIASYQDAYNACMSITILPTIFANVLALANPYVYKVLFQILFALVPTSVFLLARQYVSAPLAFMATLYFVSFPTFFTDMSFLNRQEIAFFFLALMFLIGLDDRVAYRMRQALFLLFGGGMILSHYSTTYTVVALLVFLLAARPLVVFLRRFMPRQLNHTTLAAVQTETLQTRPVIAWWVVGLLVGASFLWSSVFTETSSNSLYRVVTRTVEAMQSTFKEDVRSGDVLYSLFSWKQVDLLDLFEEYNEKALERVAAEPPTTYYPSSITDQYPTPIIKADVMPPTVLGRALAASGLVLETFNSTFRQMSAKLLQLFMLVGGLVILWRREWFYRIPRIEYVLMGIGSLIILSAIIVLPVLSVEYGLLRAFQQSLMFLGICIVIGSASLLYFLQERWRILFAGTLAIIFLLSSTGVFTQLIGGYDAQLHLNNAGRYYDLYYVHESELQAIEWLAGEVEKDAANGIETTIQGDHYALEAASALQEAYVISDIYPALVRRDAYVFLGVSNNRTGQATASYNQTSIGYHYPIEFLEATKSLVYDNGEVKIYR</sequence>
<evidence type="ECO:0000313" key="3">
    <source>
        <dbReference type="Proteomes" id="UP000178091"/>
    </source>
</evidence>
<accession>A0A1F4XU62</accession>
<name>A0A1F4XU62_9BACT</name>
<keyword evidence="1" id="KW-1133">Transmembrane helix</keyword>
<dbReference type="Proteomes" id="UP000178091">
    <property type="component" value="Unassembled WGS sequence"/>
</dbReference>
<feature type="transmembrane region" description="Helical" evidence="1">
    <location>
        <begin position="607"/>
        <end position="626"/>
    </location>
</feature>
<feature type="transmembrane region" description="Helical" evidence="1">
    <location>
        <begin position="543"/>
        <end position="562"/>
    </location>
</feature>
<feature type="transmembrane region" description="Helical" evidence="1">
    <location>
        <begin position="9"/>
        <end position="26"/>
    </location>
</feature>
<dbReference type="EMBL" id="MEWW01000004">
    <property type="protein sequence ID" value="OGC85086.1"/>
    <property type="molecule type" value="Genomic_DNA"/>
</dbReference>
<dbReference type="Pfam" id="PF09971">
    <property type="entry name" value="DUF2206"/>
    <property type="match status" value="1"/>
</dbReference>
<protein>
    <recommendedName>
        <fullName evidence="4">DUF2206 domain-containing protein</fullName>
    </recommendedName>
</protein>
<feature type="transmembrane region" description="Helical" evidence="1">
    <location>
        <begin position="100"/>
        <end position="119"/>
    </location>
</feature>
<comment type="caution">
    <text evidence="2">The sequence shown here is derived from an EMBL/GenBank/DDBJ whole genome shotgun (WGS) entry which is preliminary data.</text>
</comment>
<reference evidence="2 3" key="1">
    <citation type="journal article" date="2016" name="Nat. Commun.">
        <title>Thousands of microbial genomes shed light on interconnected biogeochemical processes in an aquifer system.</title>
        <authorList>
            <person name="Anantharaman K."/>
            <person name="Brown C.T."/>
            <person name="Hug L.A."/>
            <person name="Sharon I."/>
            <person name="Castelle C.J."/>
            <person name="Probst A.J."/>
            <person name="Thomas B.C."/>
            <person name="Singh A."/>
            <person name="Wilkins M.J."/>
            <person name="Karaoz U."/>
            <person name="Brodie E.L."/>
            <person name="Williams K.H."/>
            <person name="Hubbard S.S."/>
            <person name="Banfield J.F."/>
        </authorList>
    </citation>
    <scope>NUCLEOTIDE SEQUENCE [LARGE SCALE GENOMIC DNA]</scope>
</reference>
<gene>
    <name evidence="2" type="ORF">A3F55_03050</name>
</gene>
<feature type="transmembrane region" description="Helical" evidence="1">
    <location>
        <begin position="140"/>
        <end position="159"/>
    </location>
</feature>
<feature type="transmembrane region" description="Helical" evidence="1">
    <location>
        <begin position="296"/>
        <end position="313"/>
    </location>
</feature>
<organism evidence="2 3">
    <name type="scientific">Candidatus Adlerbacteria bacterium RIFCSPHIGHO2_12_FULL_53_18</name>
    <dbReference type="NCBI Taxonomy" id="1797242"/>
    <lineage>
        <taxon>Bacteria</taxon>
        <taxon>Candidatus Adleribacteriota</taxon>
    </lineage>
</organism>
<feature type="transmembrane region" description="Helical" evidence="1">
    <location>
        <begin position="273"/>
        <end position="290"/>
    </location>
</feature>
<feature type="transmembrane region" description="Helical" evidence="1">
    <location>
        <begin position="245"/>
        <end position="266"/>
    </location>
</feature>
<feature type="transmembrane region" description="Helical" evidence="1">
    <location>
        <begin position="32"/>
        <end position="55"/>
    </location>
</feature>
<evidence type="ECO:0008006" key="4">
    <source>
        <dbReference type="Google" id="ProtNLM"/>
    </source>
</evidence>
<evidence type="ECO:0000313" key="2">
    <source>
        <dbReference type="EMBL" id="OGC85086.1"/>
    </source>
</evidence>
<dbReference type="AlphaFoldDB" id="A0A1F4XU62"/>
<keyword evidence="1" id="KW-0472">Membrane</keyword>
<evidence type="ECO:0000256" key="1">
    <source>
        <dbReference type="SAM" id="Phobius"/>
    </source>
</evidence>
<dbReference type="InterPro" id="IPR018701">
    <property type="entry name" value="DUF2206_membrane"/>
</dbReference>
<feature type="transmembrane region" description="Helical" evidence="1">
    <location>
        <begin position="197"/>
        <end position="217"/>
    </location>
</feature>
<feature type="transmembrane region" description="Helical" evidence="1">
    <location>
        <begin position="633"/>
        <end position="655"/>
    </location>
</feature>
<keyword evidence="1" id="KW-0812">Transmembrane</keyword>
<feature type="transmembrane region" description="Helical" evidence="1">
    <location>
        <begin position="325"/>
        <end position="343"/>
    </location>
</feature>
<proteinExistence type="predicted"/>
<feature type="transmembrane region" description="Helical" evidence="1">
    <location>
        <begin position="62"/>
        <end position="88"/>
    </location>
</feature>